<organism evidence="3">
    <name type="scientific">Arion vulgaris</name>
    <dbReference type="NCBI Taxonomy" id="1028688"/>
    <lineage>
        <taxon>Eukaryota</taxon>
        <taxon>Metazoa</taxon>
        <taxon>Spiralia</taxon>
        <taxon>Lophotrochozoa</taxon>
        <taxon>Mollusca</taxon>
        <taxon>Gastropoda</taxon>
        <taxon>Heterobranchia</taxon>
        <taxon>Euthyneura</taxon>
        <taxon>Panpulmonata</taxon>
        <taxon>Eupulmonata</taxon>
        <taxon>Stylommatophora</taxon>
        <taxon>Helicina</taxon>
        <taxon>Arionoidea</taxon>
        <taxon>Arionidae</taxon>
        <taxon>Arion</taxon>
    </lineage>
</organism>
<gene>
    <name evidence="3" type="primary">ORF108652</name>
    <name evidence="1" type="synonym">ORF108642</name>
    <name evidence="2" type="synonym">ORF108646</name>
</gene>
<dbReference type="EMBL" id="HACG01031300">
    <property type="protein sequence ID" value="CEK78165.1"/>
    <property type="molecule type" value="Transcribed_RNA"/>
</dbReference>
<name>A0A0B7ABW5_9EUPU</name>
<dbReference type="AlphaFoldDB" id="A0A0B7ABW5"/>
<dbReference type="EMBL" id="HACG01031302">
    <property type="protein sequence ID" value="CEK78167.1"/>
    <property type="molecule type" value="Transcribed_RNA"/>
</dbReference>
<proteinExistence type="predicted"/>
<sequence>MGMPEPPPFSSDINNHGFMPHQYLQVCVCHSIIPAQYENPSKTLSGKYSDEMIYKFSKLN</sequence>
<protein>
    <submittedName>
        <fullName evidence="3">Uncharacterized protein</fullName>
    </submittedName>
</protein>
<accession>A0A0B7ABW5</accession>
<evidence type="ECO:0000313" key="1">
    <source>
        <dbReference type="EMBL" id="CEK78164.1"/>
    </source>
</evidence>
<reference evidence="3" key="1">
    <citation type="submission" date="2014-12" db="EMBL/GenBank/DDBJ databases">
        <title>Insight into the proteome of Arion vulgaris.</title>
        <authorList>
            <person name="Aradska J."/>
            <person name="Bulat T."/>
            <person name="Smidak R."/>
            <person name="Sarate P."/>
            <person name="Gangsoo J."/>
            <person name="Sialana F."/>
            <person name="Bilban M."/>
            <person name="Lubec G."/>
        </authorList>
    </citation>
    <scope>NUCLEOTIDE SEQUENCE</scope>
    <source>
        <tissue evidence="3">Skin</tissue>
    </source>
</reference>
<evidence type="ECO:0000313" key="3">
    <source>
        <dbReference type="EMBL" id="CEK78167.1"/>
    </source>
</evidence>
<dbReference type="EMBL" id="HACG01031299">
    <property type="protein sequence ID" value="CEK78164.1"/>
    <property type="molecule type" value="Transcribed_RNA"/>
</dbReference>
<evidence type="ECO:0000313" key="2">
    <source>
        <dbReference type="EMBL" id="CEK78165.1"/>
    </source>
</evidence>